<dbReference type="SUPFAM" id="SSF55781">
    <property type="entry name" value="GAF domain-like"/>
    <property type="match status" value="1"/>
</dbReference>
<dbReference type="InterPro" id="IPR021153">
    <property type="entry name" value="HrcA_C"/>
</dbReference>
<dbReference type="GO" id="GO:0045892">
    <property type="term" value="P:negative regulation of DNA-templated transcription"/>
    <property type="evidence" value="ECO:0007669"/>
    <property type="project" value="UniProtKB-UniRule"/>
</dbReference>
<dbReference type="PIRSF" id="PIRSF005485">
    <property type="entry name" value="HrcA"/>
    <property type="match status" value="1"/>
</dbReference>
<gene>
    <name evidence="5 8" type="primary">hrcA</name>
    <name evidence="8" type="ORF">NCTC12092_00388</name>
</gene>
<dbReference type="InterPro" id="IPR036390">
    <property type="entry name" value="WH_DNA-bd_sf"/>
</dbReference>
<evidence type="ECO:0000256" key="4">
    <source>
        <dbReference type="ARBA" id="ARBA00023163"/>
    </source>
</evidence>
<dbReference type="RefSeq" id="WP_037580137.1">
    <property type="nucleotide sequence ID" value="NZ_UHFF01000002.1"/>
</dbReference>
<dbReference type="Pfam" id="PF01628">
    <property type="entry name" value="HrcA"/>
    <property type="match status" value="1"/>
</dbReference>
<dbReference type="InterPro" id="IPR005104">
    <property type="entry name" value="WHTH_HrcA_DNA-bd"/>
</dbReference>
<reference evidence="8 9" key="1">
    <citation type="submission" date="2018-06" db="EMBL/GenBank/DDBJ databases">
        <authorList>
            <consortium name="Pathogen Informatics"/>
            <person name="Doyle S."/>
        </authorList>
    </citation>
    <scope>NUCLEOTIDE SEQUENCE [LARGE SCALE GENOMIC DNA]</scope>
    <source>
        <strain evidence="8 9">NCTC12092</strain>
    </source>
</reference>
<name>A0A380JMY8_9STRE</name>
<dbReference type="Proteomes" id="UP000254461">
    <property type="component" value="Unassembled WGS sequence"/>
</dbReference>
<dbReference type="HAMAP" id="MF_00081">
    <property type="entry name" value="HrcA"/>
    <property type="match status" value="1"/>
</dbReference>
<keyword evidence="1 5" id="KW-0678">Repressor</keyword>
<sequence>MITERQSNILNLIVDLFTQTHEPVGSKALQSVIASSSATIRNDMAKLEKLGLLEKAHTSSGRMPSAAGFKYFVEHSLNLGSIDEQDFYQLVKAFDFEAFKLEDVLLRASQMLSDMTGYTAAILDVEPARQRLTGFDIVQLSSHDALAVLTLDESKPLTVQFAIPKNFMNRDLLVLKGIVADRLLGKDVMTVHYKLRTEIPQIVQKYFTVTDNVLDLFDYIFVGLFRETIFVSGKVAALDYAGLATYQFLDEEQRLALSIRQSLSEEEMATVQVADSSEPALANVTLLTYKFLIPYRGFGLLSLIGPVDMDYRRSVSLINVIGQLLAVKLRDYYRYLNSNHYEVH</sequence>
<dbReference type="InterPro" id="IPR036388">
    <property type="entry name" value="WH-like_DNA-bd_sf"/>
</dbReference>
<organism evidence="8 9">
    <name type="scientific">Streptococcus equi subsp. equi</name>
    <dbReference type="NCBI Taxonomy" id="148942"/>
    <lineage>
        <taxon>Bacteria</taxon>
        <taxon>Bacillati</taxon>
        <taxon>Bacillota</taxon>
        <taxon>Bacilli</taxon>
        <taxon>Lactobacillales</taxon>
        <taxon>Streptococcaceae</taxon>
        <taxon>Streptococcus</taxon>
    </lineage>
</organism>
<accession>A0A380JMY8</accession>
<dbReference type="Gene3D" id="3.30.390.60">
    <property type="entry name" value="Heat-inducible transcription repressor hrca homolog, domain 3"/>
    <property type="match status" value="1"/>
</dbReference>
<dbReference type="InterPro" id="IPR002571">
    <property type="entry name" value="HrcA"/>
</dbReference>
<dbReference type="Gene3D" id="1.10.10.10">
    <property type="entry name" value="Winged helix-like DNA-binding domain superfamily/Winged helix DNA-binding domain"/>
    <property type="match status" value="1"/>
</dbReference>
<evidence type="ECO:0000256" key="5">
    <source>
        <dbReference type="HAMAP-Rule" id="MF_00081"/>
    </source>
</evidence>
<comment type="function">
    <text evidence="5">Negative regulator of class I heat shock genes (grpE-dnaK-dnaJ and groELS operons). Prevents heat-shock induction of these operons.</text>
</comment>
<dbReference type="NCBIfam" id="TIGR00331">
    <property type="entry name" value="hrcA"/>
    <property type="match status" value="1"/>
</dbReference>
<dbReference type="SUPFAM" id="SSF46785">
    <property type="entry name" value="Winged helix' DNA-binding domain"/>
    <property type="match status" value="1"/>
</dbReference>
<evidence type="ECO:0000313" key="8">
    <source>
        <dbReference type="EMBL" id="SUN45170.1"/>
    </source>
</evidence>
<protein>
    <recommendedName>
        <fullName evidence="5">Heat-inducible transcription repressor HrcA</fullName>
    </recommendedName>
</protein>
<dbReference type="EMBL" id="UHFF01000002">
    <property type="protein sequence ID" value="SUN45170.1"/>
    <property type="molecule type" value="Genomic_DNA"/>
</dbReference>
<keyword evidence="3 5" id="KW-0346">Stress response</keyword>
<evidence type="ECO:0000256" key="2">
    <source>
        <dbReference type="ARBA" id="ARBA00023015"/>
    </source>
</evidence>
<dbReference type="InterPro" id="IPR029016">
    <property type="entry name" value="GAF-like_dom_sf"/>
</dbReference>
<dbReference type="GO" id="GO:0003677">
    <property type="term" value="F:DNA binding"/>
    <property type="evidence" value="ECO:0007669"/>
    <property type="project" value="InterPro"/>
</dbReference>
<evidence type="ECO:0000313" key="9">
    <source>
        <dbReference type="Proteomes" id="UP000254461"/>
    </source>
</evidence>
<comment type="similarity">
    <text evidence="5">Belongs to the HrcA family.</text>
</comment>
<evidence type="ECO:0000259" key="6">
    <source>
        <dbReference type="Pfam" id="PF01628"/>
    </source>
</evidence>
<dbReference type="PANTHER" id="PTHR34824">
    <property type="entry name" value="HEAT-INDUCIBLE TRANSCRIPTION REPRESSOR HRCA"/>
    <property type="match status" value="1"/>
</dbReference>
<dbReference type="PANTHER" id="PTHR34824:SF1">
    <property type="entry name" value="HEAT-INDUCIBLE TRANSCRIPTION REPRESSOR HRCA"/>
    <property type="match status" value="1"/>
</dbReference>
<proteinExistence type="inferred from homology"/>
<dbReference type="Pfam" id="PF03444">
    <property type="entry name" value="WHD_HrcA"/>
    <property type="match status" value="1"/>
</dbReference>
<evidence type="ECO:0000259" key="7">
    <source>
        <dbReference type="Pfam" id="PF03444"/>
    </source>
</evidence>
<dbReference type="InterPro" id="IPR023120">
    <property type="entry name" value="WHTH_transcript_rep_HrcA_IDD"/>
</dbReference>
<evidence type="ECO:0000256" key="3">
    <source>
        <dbReference type="ARBA" id="ARBA00023016"/>
    </source>
</evidence>
<feature type="domain" description="Heat-inducible transcription repressor HrcA C-terminal" evidence="6">
    <location>
        <begin position="102"/>
        <end position="315"/>
    </location>
</feature>
<evidence type="ECO:0000256" key="1">
    <source>
        <dbReference type="ARBA" id="ARBA00022491"/>
    </source>
</evidence>
<dbReference type="Gene3D" id="3.30.450.40">
    <property type="match status" value="1"/>
</dbReference>
<dbReference type="AlphaFoldDB" id="A0A380JMY8"/>
<feature type="domain" description="Winged helix-turn-helix transcription repressor HrcA DNA-binding" evidence="7">
    <location>
        <begin position="2"/>
        <end position="57"/>
    </location>
</feature>
<keyword evidence="4 5" id="KW-0804">Transcription</keyword>
<keyword evidence="2 5" id="KW-0805">Transcription regulation</keyword>